<keyword evidence="2" id="KW-0442">Lipid degradation</keyword>
<gene>
    <name evidence="4" type="ORF">BSTOLATCC_MIC52309</name>
</gene>
<dbReference type="EMBL" id="CAJZBQ010000052">
    <property type="protein sequence ID" value="CAG9330900.1"/>
    <property type="molecule type" value="Genomic_DNA"/>
</dbReference>
<feature type="active site" description="Nucleophile" evidence="2">
    <location>
        <position position="57"/>
    </location>
</feature>
<dbReference type="Proteomes" id="UP001162131">
    <property type="component" value="Unassembled WGS sequence"/>
</dbReference>
<keyword evidence="5" id="KW-1185">Reference proteome</keyword>
<evidence type="ECO:0000313" key="5">
    <source>
        <dbReference type="Proteomes" id="UP001162131"/>
    </source>
</evidence>
<sequence length="327" mass="36142">MLWLSLFFTSYVSAQMCRVLSMQGGASFGSYEGGVLTAMVNLLPPTEVQYNAVVGISAGSLNSLLLAIFPMGQELNATQLIYNVYYNLDGAQDVYIDWKGGVIEGLTLRSGLYNNEPLRKTIAKYFTSLKRNITVGSCNIGTGEFMTWNETVGNANIQEAAICSSSIPGFFPMQSFQGNNYVDGGTIYSNDIFDAVKRCYAVTGNYSLITVDALACFGDKLNTAKSNLKSLEVKLRADEIRSYDSGLSELYYAMEAYPDVNFRYYIQPSVSLGKVPLNFTHAALMYNYDVGMKDAQNIINNKIFARQIINDWIAKNGGVNKRETIII</sequence>
<feature type="short sequence motif" description="DGA/G" evidence="2">
    <location>
        <begin position="183"/>
        <end position="185"/>
    </location>
</feature>
<accession>A0AAU9JVP8</accession>
<dbReference type="AlphaFoldDB" id="A0AAU9JVP8"/>
<feature type="domain" description="PNPLA" evidence="3">
    <location>
        <begin position="20"/>
        <end position="197"/>
    </location>
</feature>
<evidence type="ECO:0000313" key="4">
    <source>
        <dbReference type="EMBL" id="CAG9330900.1"/>
    </source>
</evidence>
<feature type="active site" description="Proton acceptor" evidence="2">
    <location>
        <position position="183"/>
    </location>
</feature>
<feature type="short sequence motif" description="GXSXG" evidence="2">
    <location>
        <begin position="55"/>
        <end position="59"/>
    </location>
</feature>
<proteinExistence type="predicted"/>
<organism evidence="4 5">
    <name type="scientific">Blepharisma stoltei</name>
    <dbReference type="NCBI Taxonomy" id="1481888"/>
    <lineage>
        <taxon>Eukaryota</taxon>
        <taxon>Sar</taxon>
        <taxon>Alveolata</taxon>
        <taxon>Ciliophora</taxon>
        <taxon>Postciliodesmatophora</taxon>
        <taxon>Heterotrichea</taxon>
        <taxon>Heterotrichida</taxon>
        <taxon>Blepharismidae</taxon>
        <taxon>Blepharisma</taxon>
    </lineage>
</organism>
<keyword evidence="2" id="KW-0378">Hydrolase</keyword>
<dbReference type="SUPFAM" id="SSF52151">
    <property type="entry name" value="FabD/lysophospholipase-like"/>
    <property type="match status" value="1"/>
</dbReference>
<comment type="caution">
    <text evidence="2">Lacks conserved residue(s) required for the propagation of feature annotation.</text>
</comment>
<keyword evidence="1 2" id="KW-0443">Lipid metabolism</keyword>
<dbReference type="InterPro" id="IPR016035">
    <property type="entry name" value="Acyl_Trfase/lysoPLipase"/>
</dbReference>
<dbReference type="GO" id="GO:0016787">
    <property type="term" value="F:hydrolase activity"/>
    <property type="evidence" value="ECO:0007669"/>
    <property type="project" value="UniProtKB-UniRule"/>
</dbReference>
<reference evidence="4" key="1">
    <citation type="submission" date="2021-09" db="EMBL/GenBank/DDBJ databases">
        <authorList>
            <consortium name="AG Swart"/>
            <person name="Singh M."/>
            <person name="Singh A."/>
            <person name="Seah K."/>
            <person name="Emmerich C."/>
        </authorList>
    </citation>
    <scope>NUCLEOTIDE SEQUENCE</scope>
    <source>
        <strain evidence="4">ATCC30299</strain>
    </source>
</reference>
<evidence type="ECO:0000256" key="1">
    <source>
        <dbReference type="ARBA" id="ARBA00023098"/>
    </source>
</evidence>
<dbReference type="GO" id="GO:0016042">
    <property type="term" value="P:lipid catabolic process"/>
    <property type="evidence" value="ECO:0007669"/>
    <property type="project" value="UniProtKB-UniRule"/>
</dbReference>
<dbReference type="Gene3D" id="3.40.1090.10">
    <property type="entry name" value="Cytosolic phospholipase A2 catalytic domain"/>
    <property type="match status" value="1"/>
</dbReference>
<dbReference type="InterPro" id="IPR002641">
    <property type="entry name" value="PNPLA_dom"/>
</dbReference>
<dbReference type="PROSITE" id="PS51635">
    <property type="entry name" value="PNPLA"/>
    <property type="match status" value="1"/>
</dbReference>
<comment type="caution">
    <text evidence="4">The sequence shown here is derived from an EMBL/GenBank/DDBJ whole genome shotgun (WGS) entry which is preliminary data.</text>
</comment>
<protein>
    <recommendedName>
        <fullName evidence="3">PNPLA domain-containing protein</fullName>
    </recommendedName>
</protein>
<evidence type="ECO:0000256" key="2">
    <source>
        <dbReference type="PROSITE-ProRule" id="PRU01161"/>
    </source>
</evidence>
<dbReference type="Pfam" id="PF01734">
    <property type="entry name" value="Patatin"/>
    <property type="match status" value="1"/>
</dbReference>
<evidence type="ECO:0000259" key="3">
    <source>
        <dbReference type="PROSITE" id="PS51635"/>
    </source>
</evidence>
<name>A0AAU9JVP8_9CILI</name>